<accession>A0A151RK28</accession>
<dbReference type="Proteomes" id="UP000075243">
    <property type="component" value="Unassembled WGS sequence"/>
</dbReference>
<reference evidence="1" key="1">
    <citation type="journal article" date="2012" name="Nat. Biotechnol.">
        <title>Draft genome sequence of pigeonpea (Cajanus cajan), an orphan legume crop of resource-poor farmers.</title>
        <authorList>
            <person name="Varshney R.K."/>
            <person name="Chen W."/>
            <person name="Li Y."/>
            <person name="Bharti A.K."/>
            <person name="Saxena R.K."/>
            <person name="Schlueter J.A."/>
            <person name="Donoghue M.T."/>
            <person name="Azam S."/>
            <person name="Fan G."/>
            <person name="Whaley A.M."/>
            <person name="Farmer A.D."/>
            <person name="Sheridan J."/>
            <person name="Iwata A."/>
            <person name="Tuteja R."/>
            <person name="Penmetsa R.V."/>
            <person name="Wu W."/>
            <person name="Upadhyaya H.D."/>
            <person name="Yang S.P."/>
            <person name="Shah T."/>
            <person name="Saxena K.B."/>
            <person name="Michael T."/>
            <person name="McCombie W.R."/>
            <person name="Yang B."/>
            <person name="Zhang G."/>
            <person name="Yang H."/>
            <person name="Wang J."/>
            <person name="Spillane C."/>
            <person name="Cook D.R."/>
            <person name="May G.D."/>
            <person name="Xu X."/>
            <person name="Jackson S.A."/>
        </authorList>
    </citation>
    <scope>NUCLEOTIDE SEQUENCE [LARGE SCALE GENOMIC DNA]</scope>
</reference>
<gene>
    <name evidence="1" type="ORF">KK1_035659</name>
</gene>
<dbReference type="Gramene" id="C.cajan_37188.t">
    <property type="protein sequence ID" value="C.cajan_37188.t.cds1"/>
    <property type="gene ID" value="C.cajan_37188"/>
</dbReference>
<organism evidence="1 2">
    <name type="scientific">Cajanus cajan</name>
    <name type="common">Pigeon pea</name>
    <name type="synonym">Cajanus indicus</name>
    <dbReference type="NCBI Taxonomy" id="3821"/>
    <lineage>
        <taxon>Eukaryota</taxon>
        <taxon>Viridiplantae</taxon>
        <taxon>Streptophyta</taxon>
        <taxon>Embryophyta</taxon>
        <taxon>Tracheophyta</taxon>
        <taxon>Spermatophyta</taxon>
        <taxon>Magnoliopsida</taxon>
        <taxon>eudicotyledons</taxon>
        <taxon>Gunneridae</taxon>
        <taxon>Pentapetalae</taxon>
        <taxon>rosids</taxon>
        <taxon>fabids</taxon>
        <taxon>Fabales</taxon>
        <taxon>Fabaceae</taxon>
        <taxon>Papilionoideae</taxon>
        <taxon>50 kb inversion clade</taxon>
        <taxon>NPAAA clade</taxon>
        <taxon>indigoferoid/millettioid clade</taxon>
        <taxon>Phaseoleae</taxon>
        <taxon>Cajanus</taxon>
    </lineage>
</organism>
<sequence length="59" mass="6859">ICIVKNLGMYDDCSTIIKLIPKVTNKLIFCQKDVNHFLELLYTCNNHSNNVIKFLIIFV</sequence>
<feature type="non-terminal residue" evidence="1">
    <location>
        <position position="1"/>
    </location>
</feature>
<protein>
    <submittedName>
        <fullName evidence="1">Uncharacterized protein</fullName>
    </submittedName>
</protein>
<name>A0A151RK28_CAJCA</name>
<evidence type="ECO:0000313" key="2">
    <source>
        <dbReference type="Proteomes" id="UP000075243"/>
    </source>
</evidence>
<dbReference type="EMBL" id="KQ483693">
    <property type="protein sequence ID" value="KYP42910.1"/>
    <property type="molecule type" value="Genomic_DNA"/>
</dbReference>
<keyword evidence="2" id="KW-1185">Reference proteome</keyword>
<proteinExistence type="predicted"/>
<evidence type="ECO:0000313" key="1">
    <source>
        <dbReference type="EMBL" id="KYP42910.1"/>
    </source>
</evidence>
<dbReference type="AlphaFoldDB" id="A0A151RK28"/>